<reference evidence="2" key="1">
    <citation type="submission" date="2019-08" db="EMBL/GenBank/DDBJ databases">
        <authorList>
            <person name="Kucharzyk K."/>
            <person name="Murdoch R.W."/>
            <person name="Higgins S."/>
            <person name="Loffler F."/>
        </authorList>
    </citation>
    <scope>NUCLEOTIDE SEQUENCE</scope>
</reference>
<evidence type="ECO:0000313" key="2">
    <source>
        <dbReference type="EMBL" id="MPN36191.1"/>
    </source>
</evidence>
<comment type="caution">
    <text evidence="2">The sequence shown here is derived from an EMBL/GenBank/DDBJ whole genome shotgun (WGS) entry which is preliminary data.</text>
</comment>
<proteinExistence type="predicted"/>
<accession>A0A645HAX5</accession>
<dbReference type="EMBL" id="VSSQ01090185">
    <property type="protein sequence ID" value="MPN36191.1"/>
    <property type="molecule type" value="Genomic_DNA"/>
</dbReference>
<dbReference type="AlphaFoldDB" id="A0A645HAX5"/>
<organism evidence="2">
    <name type="scientific">bioreactor metagenome</name>
    <dbReference type="NCBI Taxonomy" id="1076179"/>
    <lineage>
        <taxon>unclassified sequences</taxon>
        <taxon>metagenomes</taxon>
        <taxon>ecological metagenomes</taxon>
    </lineage>
</organism>
<name>A0A645HAX5_9ZZZZ</name>
<protein>
    <submittedName>
        <fullName evidence="2">Uncharacterized protein</fullName>
    </submittedName>
</protein>
<evidence type="ECO:0000256" key="1">
    <source>
        <dbReference type="SAM" id="MobiDB-lite"/>
    </source>
</evidence>
<sequence length="135" mass="15077">MQKKSMRDGATKKSGVCRSNFSRSRPMRPAAPNLPSNLPSHAFLSVKSRCLTKRSDLMKSMKCFTASLLRAESQSCVTSPTSRVALRCRVRFSSPRKNSLVIAEKPSVYLNFQTGAALYVPLKFWRTKTYPNGPS</sequence>
<feature type="compositionally biased region" description="Basic and acidic residues" evidence="1">
    <location>
        <begin position="1"/>
        <end position="11"/>
    </location>
</feature>
<gene>
    <name evidence="2" type="ORF">SDC9_183699</name>
</gene>
<feature type="region of interest" description="Disordered" evidence="1">
    <location>
        <begin position="1"/>
        <end position="37"/>
    </location>
</feature>